<reference evidence="3 4" key="1">
    <citation type="submission" date="2017-08" db="EMBL/GenBank/DDBJ databases">
        <authorList>
            <person name="de Groot N.N."/>
        </authorList>
    </citation>
    <scope>NUCLEOTIDE SEQUENCE [LARGE SCALE GENOMIC DNA]</scope>
    <source>
        <strain evidence="3 4">HM2</strain>
    </source>
</reference>
<feature type="region of interest" description="Disordered" evidence="1">
    <location>
        <begin position="27"/>
        <end position="53"/>
    </location>
</feature>
<evidence type="ECO:0000256" key="2">
    <source>
        <dbReference type="SAM" id="SignalP"/>
    </source>
</evidence>
<evidence type="ECO:0000313" key="3">
    <source>
        <dbReference type="EMBL" id="SUQ20048.1"/>
    </source>
</evidence>
<protein>
    <recommendedName>
        <fullName evidence="5">Lipoprotein</fullName>
    </recommendedName>
</protein>
<name>A0A380RWX4_FIBSU</name>
<sequence length="304" mass="33299">MIKKVFLSVAIATLVFTACDSGNTTSPKLDAESNLGQSPSNPSPTDSLKGYAENDSTSKTVNALEAGKVGCTYEKLSETSLVESLIDLESVTTVTTTINGATQEIEYYSTYANSVASDYIQSLCEENKKEASAEHKNATVTCGYRTMTIKEIVPAMSIDALVQSAKNTCEEFNAKLSDVEVPVKNANCFMQSDETAISLVIQVPDSINVAYEAKYNDGVLTEKNFVTFEENISKREIEKACDNAKANEIEFSTSGETRKVTCQEYLIKTVETKKSSENLVETLAPEMQEYCDEITRTGKYPPNR</sequence>
<keyword evidence="2" id="KW-0732">Signal</keyword>
<dbReference type="RefSeq" id="WP_109572499.1">
    <property type="nucleotide sequence ID" value="NZ_UHJL01000001.1"/>
</dbReference>
<feature type="compositionally biased region" description="Polar residues" evidence="1">
    <location>
        <begin position="34"/>
        <end position="46"/>
    </location>
</feature>
<feature type="chain" id="PRO_5016632353" description="Lipoprotein" evidence="2">
    <location>
        <begin position="19"/>
        <end position="304"/>
    </location>
</feature>
<dbReference type="Proteomes" id="UP000255423">
    <property type="component" value="Unassembled WGS sequence"/>
</dbReference>
<dbReference type="AlphaFoldDB" id="A0A380RWX4"/>
<evidence type="ECO:0008006" key="5">
    <source>
        <dbReference type="Google" id="ProtNLM"/>
    </source>
</evidence>
<proteinExistence type="predicted"/>
<evidence type="ECO:0000256" key="1">
    <source>
        <dbReference type="SAM" id="MobiDB-lite"/>
    </source>
</evidence>
<dbReference type="PROSITE" id="PS51257">
    <property type="entry name" value="PROKAR_LIPOPROTEIN"/>
    <property type="match status" value="1"/>
</dbReference>
<feature type="signal peptide" evidence="2">
    <location>
        <begin position="1"/>
        <end position="18"/>
    </location>
</feature>
<organism evidence="3 4">
    <name type="scientific">Fibrobacter succinogenes</name>
    <name type="common">Bacteroides succinogenes</name>
    <dbReference type="NCBI Taxonomy" id="833"/>
    <lineage>
        <taxon>Bacteria</taxon>
        <taxon>Pseudomonadati</taxon>
        <taxon>Fibrobacterota</taxon>
        <taxon>Fibrobacteria</taxon>
        <taxon>Fibrobacterales</taxon>
        <taxon>Fibrobacteraceae</taxon>
        <taxon>Fibrobacter</taxon>
    </lineage>
</organism>
<gene>
    <name evidence="3" type="ORF">SAMN05661053_1300</name>
</gene>
<accession>A0A380RWX4</accession>
<dbReference type="EMBL" id="UHJL01000001">
    <property type="protein sequence ID" value="SUQ20048.1"/>
    <property type="molecule type" value="Genomic_DNA"/>
</dbReference>
<evidence type="ECO:0000313" key="4">
    <source>
        <dbReference type="Proteomes" id="UP000255423"/>
    </source>
</evidence>